<keyword evidence="2" id="KW-1185">Reference proteome</keyword>
<dbReference type="RefSeq" id="WP_022530932.1">
    <property type="nucleotide sequence ID" value="NZ_KI271614.1"/>
</dbReference>
<dbReference type="eggNOG" id="ENOG50319I1">
    <property type="taxonomic scope" value="Bacteria"/>
</dbReference>
<dbReference type="HOGENOM" id="CLU_2155160_0_0_9"/>
<protein>
    <submittedName>
        <fullName evidence="1">Uncharacterized protein</fullName>
    </submittedName>
</protein>
<sequence>MIRQPVYLITEHEAHSNDLLDHTKVSEFKLYPDAYVNDMGASKQFAIFGKIYNSAKVVRLLGEWDAKYLGFSDYDTSKPKNNRYPITMRRVHRGRTDFYVVISKDGTVNVG</sequence>
<organism evidence="1 2">
    <name type="scientific">Schleiferilactobacillus shenzhenensis LY-73</name>
    <dbReference type="NCBI Taxonomy" id="1231336"/>
    <lineage>
        <taxon>Bacteria</taxon>
        <taxon>Bacillati</taxon>
        <taxon>Bacillota</taxon>
        <taxon>Bacilli</taxon>
        <taxon>Lactobacillales</taxon>
        <taxon>Lactobacillaceae</taxon>
        <taxon>Schleiferilactobacillus</taxon>
    </lineage>
</organism>
<gene>
    <name evidence="1" type="ORF">L248_2178</name>
</gene>
<proteinExistence type="predicted"/>
<dbReference type="AlphaFoldDB" id="U4TG65"/>
<evidence type="ECO:0000313" key="2">
    <source>
        <dbReference type="Proteomes" id="UP000030647"/>
    </source>
</evidence>
<evidence type="ECO:0000313" key="1">
    <source>
        <dbReference type="EMBL" id="ERL63761.1"/>
    </source>
</evidence>
<accession>U4TG65</accession>
<name>U4TG65_9LACO</name>
<dbReference type="EMBL" id="KI271614">
    <property type="protein sequence ID" value="ERL63761.1"/>
    <property type="molecule type" value="Genomic_DNA"/>
</dbReference>
<reference evidence="2" key="1">
    <citation type="journal article" date="2013" name="Genome Announc.">
        <title>Whole-Genome Sequencing of Lactobacillus shenzhenensis Strain LY-73T.</title>
        <authorList>
            <person name="Lin Z."/>
            <person name="Liu Z."/>
            <person name="Yang R."/>
            <person name="Zou Y."/>
            <person name="Wan D."/>
            <person name="Chen J."/>
            <person name="Guo M."/>
            <person name="Zhao J."/>
            <person name="Fang C."/>
            <person name="Yang R."/>
            <person name="Liu F."/>
        </authorList>
    </citation>
    <scope>NUCLEOTIDE SEQUENCE [LARGE SCALE GENOMIC DNA]</scope>
    <source>
        <strain evidence="2">LY-73</strain>
    </source>
</reference>
<dbReference type="STRING" id="1231336.L248_2178"/>
<dbReference type="Proteomes" id="UP000030647">
    <property type="component" value="Unassembled WGS sequence"/>
</dbReference>
<dbReference type="OrthoDB" id="10007651at2"/>